<dbReference type="Gene3D" id="1.10.287.1060">
    <property type="entry name" value="ESAT-6-like"/>
    <property type="match status" value="1"/>
</dbReference>
<dbReference type="SUPFAM" id="SSF140453">
    <property type="entry name" value="EsxAB dimer-like"/>
    <property type="match status" value="1"/>
</dbReference>
<dbReference type="EMBL" id="JACHIT010000002">
    <property type="protein sequence ID" value="MBB5918427.1"/>
    <property type="molecule type" value="Genomic_DNA"/>
</dbReference>
<dbReference type="InterPro" id="IPR010310">
    <property type="entry name" value="T7SS_ESAT-6-like"/>
</dbReference>
<gene>
    <name evidence="1" type="ORF">BJY24_007339</name>
</gene>
<accession>A0A7W9PLM5</accession>
<evidence type="ECO:0000313" key="2">
    <source>
        <dbReference type="Proteomes" id="UP000540412"/>
    </source>
</evidence>
<protein>
    <submittedName>
        <fullName evidence="1">Uncharacterized protein YukE</fullName>
    </submittedName>
</protein>
<dbReference type="AlphaFoldDB" id="A0A7W9PLM5"/>
<dbReference type="Pfam" id="PF06013">
    <property type="entry name" value="WXG100"/>
    <property type="match status" value="1"/>
</dbReference>
<name>A0A7W9PLM5_9NOCA</name>
<evidence type="ECO:0000313" key="1">
    <source>
        <dbReference type="EMBL" id="MBB5918427.1"/>
    </source>
</evidence>
<proteinExistence type="predicted"/>
<keyword evidence="2" id="KW-1185">Reference proteome</keyword>
<organism evidence="1 2">
    <name type="scientific">Nocardia transvalensis</name>
    <dbReference type="NCBI Taxonomy" id="37333"/>
    <lineage>
        <taxon>Bacteria</taxon>
        <taxon>Bacillati</taxon>
        <taxon>Actinomycetota</taxon>
        <taxon>Actinomycetes</taxon>
        <taxon>Mycobacteriales</taxon>
        <taxon>Nocardiaceae</taxon>
        <taxon>Nocardia</taxon>
    </lineage>
</organism>
<dbReference type="InterPro" id="IPR036689">
    <property type="entry name" value="ESAT-6-like_sf"/>
</dbReference>
<comment type="caution">
    <text evidence="1">The sequence shown here is derived from an EMBL/GenBank/DDBJ whole genome shotgun (WGS) entry which is preliminary data.</text>
</comment>
<reference evidence="1 2" key="1">
    <citation type="submission" date="2020-08" db="EMBL/GenBank/DDBJ databases">
        <title>Sequencing the genomes of 1000 actinobacteria strains.</title>
        <authorList>
            <person name="Klenk H.-P."/>
        </authorList>
    </citation>
    <scope>NUCLEOTIDE SEQUENCE [LARGE SCALE GENOMIC DNA]</scope>
    <source>
        <strain evidence="1 2">DSM 43582</strain>
    </source>
</reference>
<dbReference type="Proteomes" id="UP000540412">
    <property type="component" value="Unassembled WGS sequence"/>
</dbReference>
<dbReference type="RefSeq" id="WP_157185756.1">
    <property type="nucleotide sequence ID" value="NZ_JACHIT010000002.1"/>
</dbReference>
<sequence>MDAAAVLAAKASLDGIHRSLESGFGTLVTEVETLLRDGWLGTSANGFGELFQSARGRFEHLLQEADQIAAAVPKAVDTITGTDRSNAGALGENHRWLNL</sequence>